<gene>
    <name evidence="9" type="primary">ydfJ</name>
    <name evidence="9" type="ORF">SRABI133_03943</name>
</gene>
<dbReference type="PRINTS" id="PR00702">
    <property type="entry name" value="ACRIFLAVINRP"/>
</dbReference>
<feature type="domain" description="SSD" evidence="8">
    <location>
        <begin position="291"/>
        <end position="386"/>
    </location>
</feature>
<feature type="transmembrane region" description="Helical" evidence="7">
    <location>
        <begin position="425"/>
        <end position="449"/>
    </location>
</feature>
<feature type="transmembrane region" description="Helical" evidence="7">
    <location>
        <begin position="617"/>
        <end position="641"/>
    </location>
</feature>
<feature type="transmembrane region" description="Helical" evidence="7">
    <location>
        <begin position="592"/>
        <end position="610"/>
    </location>
</feature>
<evidence type="ECO:0000256" key="4">
    <source>
        <dbReference type="ARBA" id="ARBA00022692"/>
    </source>
</evidence>
<dbReference type="GO" id="GO:0022857">
    <property type="term" value="F:transmembrane transporter activity"/>
    <property type="evidence" value="ECO:0007669"/>
    <property type="project" value="InterPro"/>
</dbReference>
<evidence type="ECO:0000256" key="7">
    <source>
        <dbReference type="SAM" id="Phobius"/>
    </source>
</evidence>
<evidence type="ECO:0000259" key="8">
    <source>
        <dbReference type="PROSITE" id="PS50156"/>
    </source>
</evidence>
<sequence length="770" mass="84637">MEEAYPFLYMRTAPHYNELRIKNSKSGVPSLDESILGRLGRMMTGKTSRWVVIAVWITAAIALTFTLPAVNDRTANNAADLPEDSPSVVADELIKEEFPKSSGLPALLTWHRESGLTKADLAEIQYLSKELTDNPLTQQSFLPPLHEIPLPALQGSVSEDGTTFVQPLFFKEKTETEILEKNLESINEQVSERIGSDPFKVPTDSDELSLRVTGPVGISVDATGLFSGADFKLLVATVILVLVVLLLIYRSPLLAIIPLIGVGFAYIVTSPILGFMADHGWITVDSQAISIMTVLLFGAGTDYCLFLISHYRSELRNHESKGEAMIAAFKDSSGAIAMSGLTIVISLLTLLVAKYGAYHRFAVPFSLSILIMMLAALTLVPALLSVFGRASFFPIVPRTPEMEEARAKKKGKAVKKHKYGRIGKWIGHIVTTKPWTVILTCMIIFSVLAGYSSQIKYSYDILSSFPEDMNSREGYSVISDSYSPGELAPATVVIDTDGEDIDLAPALERMNIVENVADPVISKSNKDLQSYEVTFNLNPYAIEAIDSIPEIRKMAERELKAANISSVDEKVWIGGQTATQFDKRDTVKSDEFMIIPIIIVLISLLLLAYLRSMTAMVYLMGTVILSFFAAMGLGWIILHYFMGVDAIEGTIPLYSFVFLVALGEDYNIFMVSSIWRKKETMPIKQAIRKGVAETSGVITSAGIILAATFSVLATLPIQVLVQFGLITALGVLMDTFIVRPFLVPAITALLGRRAFWPSKVTNQEEKEHAN</sequence>
<feature type="transmembrane region" description="Helical" evidence="7">
    <location>
        <begin position="231"/>
        <end position="249"/>
    </location>
</feature>
<evidence type="ECO:0000313" key="9">
    <source>
        <dbReference type="EMBL" id="CAH0280743.1"/>
    </source>
</evidence>
<dbReference type="InterPro" id="IPR000731">
    <property type="entry name" value="SSD"/>
</dbReference>
<comment type="similarity">
    <text evidence="2">Belongs to the resistance-nodulation-cell division (RND) (TC 2.A.6) family. MmpL subfamily.</text>
</comment>
<evidence type="ECO:0000256" key="5">
    <source>
        <dbReference type="ARBA" id="ARBA00022989"/>
    </source>
</evidence>
<keyword evidence="4 7" id="KW-0812">Transmembrane</keyword>
<feature type="transmembrane region" description="Helical" evidence="7">
    <location>
        <begin position="723"/>
        <end position="750"/>
    </location>
</feature>
<dbReference type="Pfam" id="PF03176">
    <property type="entry name" value="MMPL"/>
    <property type="match status" value="2"/>
</dbReference>
<feature type="transmembrane region" description="Helical" evidence="7">
    <location>
        <begin position="332"/>
        <end position="353"/>
    </location>
</feature>
<dbReference type="PANTHER" id="PTHR33406">
    <property type="entry name" value="MEMBRANE PROTEIN MJ1562-RELATED"/>
    <property type="match status" value="1"/>
</dbReference>
<feature type="transmembrane region" description="Helical" evidence="7">
    <location>
        <begin position="653"/>
        <end position="675"/>
    </location>
</feature>
<dbReference type="Gene3D" id="1.20.1640.10">
    <property type="entry name" value="Multidrug efflux transporter AcrB transmembrane domain"/>
    <property type="match status" value="2"/>
</dbReference>
<dbReference type="InterPro" id="IPR050545">
    <property type="entry name" value="Mycobact_MmpL"/>
</dbReference>
<reference evidence="9" key="1">
    <citation type="submission" date="2021-11" db="EMBL/GenBank/DDBJ databases">
        <authorList>
            <person name="Bulgarelli D."/>
        </authorList>
    </citation>
    <scope>NUCLEOTIDE SEQUENCE</scope>
    <source>
        <strain evidence="9">Bi133</strain>
    </source>
</reference>
<protein>
    <submittedName>
        <fullName evidence="9">Membrane protein YdfJ</fullName>
    </submittedName>
</protein>
<keyword evidence="5 7" id="KW-1133">Transmembrane helix</keyword>
<name>A0A9W4L834_9BACI</name>
<dbReference type="PROSITE" id="PS50156">
    <property type="entry name" value="SSD"/>
    <property type="match status" value="2"/>
</dbReference>
<dbReference type="InterPro" id="IPR001036">
    <property type="entry name" value="Acrflvin-R"/>
</dbReference>
<evidence type="ECO:0000313" key="10">
    <source>
        <dbReference type="Proteomes" id="UP000789326"/>
    </source>
</evidence>
<feature type="transmembrane region" description="Helical" evidence="7">
    <location>
        <begin position="696"/>
        <end position="717"/>
    </location>
</feature>
<evidence type="ECO:0000256" key="6">
    <source>
        <dbReference type="ARBA" id="ARBA00023136"/>
    </source>
</evidence>
<feature type="transmembrane region" description="Helical" evidence="7">
    <location>
        <begin position="365"/>
        <end position="388"/>
    </location>
</feature>
<proteinExistence type="inferred from homology"/>
<dbReference type="Proteomes" id="UP000789326">
    <property type="component" value="Unassembled WGS sequence"/>
</dbReference>
<comment type="caution">
    <text evidence="9">The sequence shown here is derived from an EMBL/GenBank/DDBJ whole genome shotgun (WGS) entry which is preliminary data.</text>
</comment>
<organism evidence="9 10">
    <name type="scientific">Peribacillus simplex</name>
    <dbReference type="NCBI Taxonomy" id="1478"/>
    <lineage>
        <taxon>Bacteria</taxon>
        <taxon>Bacillati</taxon>
        <taxon>Bacillota</taxon>
        <taxon>Bacilli</taxon>
        <taxon>Bacillales</taxon>
        <taxon>Bacillaceae</taxon>
        <taxon>Peribacillus</taxon>
    </lineage>
</organism>
<dbReference type="PANTHER" id="PTHR33406:SF6">
    <property type="entry name" value="MEMBRANE PROTEIN YDGH-RELATED"/>
    <property type="match status" value="1"/>
</dbReference>
<feature type="transmembrane region" description="Helical" evidence="7">
    <location>
        <begin position="50"/>
        <end position="70"/>
    </location>
</feature>
<accession>A0A9W4L834</accession>
<dbReference type="EMBL" id="CAKKMG010000074">
    <property type="protein sequence ID" value="CAH0280743.1"/>
    <property type="molecule type" value="Genomic_DNA"/>
</dbReference>
<evidence type="ECO:0000256" key="3">
    <source>
        <dbReference type="ARBA" id="ARBA00022475"/>
    </source>
</evidence>
<evidence type="ECO:0000256" key="1">
    <source>
        <dbReference type="ARBA" id="ARBA00004651"/>
    </source>
</evidence>
<comment type="subcellular location">
    <subcellularLocation>
        <location evidence="1">Cell membrane</location>
        <topology evidence="1">Multi-pass membrane protein</topology>
    </subcellularLocation>
</comment>
<feature type="domain" description="SSD" evidence="8">
    <location>
        <begin position="622"/>
        <end position="748"/>
    </location>
</feature>
<dbReference type="AlphaFoldDB" id="A0A9W4L834"/>
<dbReference type="GO" id="GO:0005886">
    <property type="term" value="C:plasma membrane"/>
    <property type="evidence" value="ECO:0007669"/>
    <property type="project" value="UniProtKB-SubCell"/>
</dbReference>
<feature type="transmembrane region" description="Helical" evidence="7">
    <location>
        <begin position="289"/>
        <end position="311"/>
    </location>
</feature>
<dbReference type="SUPFAM" id="SSF82866">
    <property type="entry name" value="Multidrug efflux transporter AcrB transmembrane domain"/>
    <property type="match status" value="2"/>
</dbReference>
<evidence type="ECO:0000256" key="2">
    <source>
        <dbReference type="ARBA" id="ARBA00010157"/>
    </source>
</evidence>
<feature type="transmembrane region" description="Helical" evidence="7">
    <location>
        <begin position="256"/>
        <end position="277"/>
    </location>
</feature>
<keyword evidence="6 7" id="KW-0472">Membrane</keyword>
<keyword evidence="3" id="KW-1003">Cell membrane</keyword>
<dbReference type="InterPro" id="IPR004869">
    <property type="entry name" value="MMPL_dom"/>
</dbReference>